<feature type="transmembrane region" description="Helical" evidence="6">
    <location>
        <begin position="211"/>
        <end position="235"/>
    </location>
</feature>
<feature type="transmembrane region" description="Helical" evidence="6">
    <location>
        <begin position="158"/>
        <end position="178"/>
    </location>
</feature>
<keyword evidence="5 6" id="KW-0472">Membrane</keyword>
<feature type="transmembrane region" description="Helical" evidence="6">
    <location>
        <begin position="274"/>
        <end position="296"/>
    </location>
</feature>
<keyword evidence="3 6" id="KW-0812">Transmembrane</keyword>
<sequence length="381" mass="38632">MTAPSLLLLSAGGFCASAGIRLLDPLLPMVARDFGVAVGQMGAVVAAFALPYGLSQVVMGPLGDRLGKLRMVAVALLLYGLAHLAAAWLAGSLGALALLRALGGAFAGAVMPLLLAHLGDTVPYAERQATISRFLTGSVMAFLLTGPLVGVAGEAGGWRLAFALFGTVACLVGALLAWRLGPALWQPAGVAGGGGFRSYLRLLRQPAGRRLLLAAFLDGGLLVGGAFPFIGSFLIEHLGHTAGEAGLVIACFGFGAFAYTRLARRLLARLGESGMLVGGGVLIGLGLAGIAVAPAWWVVAPIQALLGFGFFLLHGTLQARATEALPEARGTSVSAFVMALFLGQSLGSIAFGALIGAVGYRAGFGIGAAAVGLFALWARRG</sequence>
<gene>
    <name evidence="8" type="ORF">M0638_16685</name>
</gene>
<dbReference type="Gene3D" id="1.20.1250.20">
    <property type="entry name" value="MFS general substrate transporter like domains"/>
    <property type="match status" value="1"/>
</dbReference>
<dbReference type="InterPro" id="IPR020846">
    <property type="entry name" value="MFS_dom"/>
</dbReference>
<feature type="transmembrane region" description="Helical" evidence="6">
    <location>
        <begin position="97"/>
        <end position="119"/>
    </location>
</feature>
<proteinExistence type="predicted"/>
<evidence type="ECO:0000256" key="3">
    <source>
        <dbReference type="ARBA" id="ARBA00022692"/>
    </source>
</evidence>
<feature type="transmembrane region" description="Helical" evidence="6">
    <location>
        <begin position="71"/>
        <end position="91"/>
    </location>
</feature>
<feature type="transmembrane region" description="Helical" evidence="6">
    <location>
        <begin position="241"/>
        <end position="262"/>
    </location>
</feature>
<dbReference type="GO" id="GO:0005886">
    <property type="term" value="C:plasma membrane"/>
    <property type="evidence" value="ECO:0007669"/>
    <property type="project" value="UniProtKB-SubCell"/>
</dbReference>
<comment type="caution">
    <text evidence="8">The sequence shown here is derived from an EMBL/GenBank/DDBJ whole genome shotgun (WGS) entry which is preliminary data.</text>
</comment>
<dbReference type="SUPFAM" id="SSF103473">
    <property type="entry name" value="MFS general substrate transporter"/>
    <property type="match status" value="1"/>
</dbReference>
<dbReference type="GO" id="GO:0022857">
    <property type="term" value="F:transmembrane transporter activity"/>
    <property type="evidence" value="ECO:0007669"/>
    <property type="project" value="InterPro"/>
</dbReference>
<feature type="transmembrane region" description="Helical" evidence="6">
    <location>
        <begin position="302"/>
        <end position="321"/>
    </location>
</feature>
<evidence type="ECO:0000256" key="6">
    <source>
        <dbReference type="SAM" id="Phobius"/>
    </source>
</evidence>
<evidence type="ECO:0000259" key="7">
    <source>
        <dbReference type="PROSITE" id="PS50850"/>
    </source>
</evidence>
<keyword evidence="2" id="KW-1003">Cell membrane</keyword>
<organism evidence="8 9">
    <name type="scientific">Roseomonas acroporae</name>
    <dbReference type="NCBI Taxonomy" id="2937791"/>
    <lineage>
        <taxon>Bacteria</taxon>
        <taxon>Pseudomonadati</taxon>
        <taxon>Pseudomonadota</taxon>
        <taxon>Alphaproteobacteria</taxon>
        <taxon>Acetobacterales</taxon>
        <taxon>Roseomonadaceae</taxon>
        <taxon>Roseomonas</taxon>
    </lineage>
</organism>
<evidence type="ECO:0000313" key="8">
    <source>
        <dbReference type="EMBL" id="MCK8786015.1"/>
    </source>
</evidence>
<dbReference type="PANTHER" id="PTHR43124">
    <property type="entry name" value="PURINE EFFLUX PUMP PBUE"/>
    <property type="match status" value="1"/>
</dbReference>
<keyword evidence="9" id="KW-1185">Reference proteome</keyword>
<protein>
    <submittedName>
        <fullName evidence="8">MFS transporter</fullName>
    </submittedName>
</protein>
<dbReference type="PROSITE" id="PS50850">
    <property type="entry name" value="MFS"/>
    <property type="match status" value="1"/>
</dbReference>
<feature type="transmembrane region" description="Helical" evidence="6">
    <location>
        <begin position="333"/>
        <end position="354"/>
    </location>
</feature>
<dbReference type="Pfam" id="PF07690">
    <property type="entry name" value="MFS_1"/>
    <property type="match status" value="1"/>
</dbReference>
<reference evidence="8" key="1">
    <citation type="submission" date="2022-04" db="EMBL/GenBank/DDBJ databases">
        <title>Roseomonas acroporae sp. nov., isolated from coral Acropora digitifera.</title>
        <authorList>
            <person name="Sun H."/>
        </authorList>
    </citation>
    <scope>NUCLEOTIDE SEQUENCE</scope>
    <source>
        <strain evidence="8">NAR14</strain>
    </source>
</reference>
<dbReference type="InterPro" id="IPR036259">
    <property type="entry name" value="MFS_trans_sf"/>
</dbReference>
<dbReference type="InterPro" id="IPR011701">
    <property type="entry name" value="MFS"/>
</dbReference>
<dbReference type="AlphaFoldDB" id="A0A9X2BYH4"/>
<dbReference type="InterPro" id="IPR050189">
    <property type="entry name" value="MFS_Efflux_Transporters"/>
</dbReference>
<name>A0A9X2BYH4_9PROT</name>
<feature type="transmembrane region" description="Helical" evidence="6">
    <location>
        <begin position="34"/>
        <end position="59"/>
    </location>
</feature>
<evidence type="ECO:0000256" key="5">
    <source>
        <dbReference type="ARBA" id="ARBA00023136"/>
    </source>
</evidence>
<evidence type="ECO:0000313" key="9">
    <source>
        <dbReference type="Proteomes" id="UP001139516"/>
    </source>
</evidence>
<evidence type="ECO:0000256" key="1">
    <source>
        <dbReference type="ARBA" id="ARBA00004651"/>
    </source>
</evidence>
<feature type="transmembrane region" description="Helical" evidence="6">
    <location>
        <begin position="131"/>
        <end position="152"/>
    </location>
</feature>
<comment type="subcellular location">
    <subcellularLocation>
        <location evidence="1">Cell membrane</location>
        <topology evidence="1">Multi-pass membrane protein</topology>
    </subcellularLocation>
</comment>
<dbReference type="PANTHER" id="PTHR43124:SF3">
    <property type="entry name" value="CHLORAMPHENICOL EFFLUX PUMP RV0191"/>
    <property type="match status" value="1"/>
</dbReference>
<dbReference type="EMBL" id="JALPRX010000073">
    <property type="protein sequence ID" value="MCK8786015.1"/>
    <property type="molecule type" value="Genomic_DNA"/>
</dbReference>
<accession>A0A9X2BYH4</accession>
<feature type="domain" description="Major facilitator superfamily (MFS) profile" evidence="7">
    <location>
        <begin position="5"/>
        <end position="381"/>
    </location>
</feature>
<evidence type="ECO:0000256" key="2">
    <source>
        <dbReference type="ARBA" id="ARBA00022475"/>
    </source>
</evidence>
<dbReference type="RefSeq" id="WP_248668134.1">
    <property type="nucleotide sequence ID" value="NZ_JALPRX010000073.1"/>
</dbReference>
<evidence type="ECO:0000256" key="4">
    <source>
        <dbReference type="ARBA" id="ARBA00022989"/>
    </source>
</evidence>
<feature type="transmembrane region" description="Helical" evidence="6">
    <location>
        <begin position="360"/>
        <end position="378"/>
    </location>
</feature>
<keyword evidence="4 6" id="KW-1133">Transmembrane helix</keyword>
<dbReference type="Proteomes" id="UP001139516">
    <property type="component" value="Unassembled WGS sequence"/>
</dbReference>